<accession>A0AAE0SJW7</accession>
<feature type="region of interest" description="Disordered" evidence="1">
    <location>
        <begin position="15"/>
        <end position="51"/>
    </location>
</feature>
<organism evidence="2 3">
    <name type="scientific">Potamilus streckersoni</name>
    <dbReference type="NCBI Taxonomy" id="2493646"/>
    <lineage>
        <taxon>Eukaryota</taxon>
        <taxon>Metazoa</taxon>
        <taxon>Spiralia</taxon>
        <taxon>Lophotrochozoa</taxon>
        <taxon>Mollusca</taxon>
        <taxon>Bivalvia</taxon>
        <taxon>Autobranchia</taxon>
        <taxon>Heteroconchia</taxon>
        <taxon>Palaeoheterodonta</taxon>
        <taxon>Unionida</taxon>
        <taxon>Unionoidea</taxon>
        <taxon>Unionidae</taxon>
        <taxon>Ambleminae</taxon>
        <taxon>Lampsilini</taxon>
        <taxon>Potamilus</taxon>
    </lineage>
</organism>
<reference evidence="2" key="3">
    <citation type="submission" date="2023-05" db="EMBL/GenBank/DDBJ databases">
        <authorList>
            <person name="Smith C.H."/>
        </authorList>
    </citation>
    <scope>NUCLEOTIDE SEQUENCE</scope>
    <source>
        <strain evidence="2">CHS0354</strain>
        <tissue evidence="2">Mantle</tissue>
    </source>
</reference>
<feature type="non-terminal residue" evidence="2">
    <location>
        <position position="51"/>
    </location>
</feature>
<dbReference type="Proteomes" id="UP001195483">
    <property type="component" value="Unassembled WGS sequence"/>
</dbReference>
<reference evidence="2" key="1">
    <citation type="journal article" date="2021" name="Genome Biol. Evol.">
        <title>A High-Quality Reference Genome for a Parasitic Bivalve with Doubly Uniparental Inheritance (Bivalvia: Unionida).</title>
        <authorList>
            <person name="Smith C.H."/>
        </authorList>
    </citation>
    <scope>NUCLEOTIDE SEQUENCE</scope>
    <source>
        <strain evidence="2">CHS0354</strain>
    </source>
</reference>
<evidence type="ECO:0000313" key="3">
    <source>
        <dbReference type="Proteomes" id="UP001195483"/>
    </source>
</evidence>
<dbReference type="EMBL" id="JAEAOA010002224">
    <property type="protein sequence ID" value="KAK3593103.1"/>
    <property type="molecule type" value="Genomic_DNA"/>
</dbReference>
<name>A0AAE0SJW7_9BIVA</name>
<reference evidence="2" key="2">
    <citation type="journal article" date="2021" name="Genome Biol. Evol.">
        <title>Developing a high-quality reference genome for a parasitic bivalve with doubly uniparental inheritance (Bivalvia: Unionida).</title>
        <authorList>
            <person name="Smith C.H."/>
        </authorList>
    </citation>
    <scope>NUCLEOTIDE SEQUENCE</scope>
    <source>
        <strain evidence="2">CHS0354</strain>
        <tissue evidence="2">Mantle</tissue>
    </source>
</reference>
<feature type="compositionally biased region" description="Polar residues" evidence="1">
    <location>
        <begin position="29"/>
        <end position="39"/>
    </location>
</feature>
<comment type="caution">
    <text evidence="2">The sequence shown here is derived from an EMBL/GenBank/DDBJ whole genome shotgun (WGS) entry which is preliminary data.</text>
</comment>
<evidence type="ECO:0000256" key="1">
    <source>
        <dbReference type="SAM" id="MobiDB-lite"/>
    </source>
</evidence>
<feature type="compositionally biased region" description="Basic and acidic residues" evidence="1">
    <location>
        <begin position="42"/>
        <end position="51"/>
    </location>
</feature>
<proteinExistence type="predicted"/>
<keyword evidence="3" id="KW-1185">Reference proteome</keyword>
<evidence type="ECO:0000313" key="2">
    <source>
        <dbReference type="EMBL" id="KAK3593103.1"/>
    </source>
</evidence>
<gene>
    <name evidence="2" type="ORF">CHS0354_038155</name>
</gene>
<sequence>MLNVKNYIIVKRKGSDGSLNSWESRETSRQGVEFQTHTGDVSIHRDAERKR</sequence>
<protein>
    <submittedName>
        <fullName evidence="2">Uncharacterized protein</fullName>
    </submittedName>
</protein>
<dbReference type="AlphaFoldDB" id="A0AAE0SJW7"/>